<accession>A0A8J4PMS6</accession>
<sequence length="89" mass="9943">MDSSINQINTAEGGVTNSQCSNVAVERKNVFYYTFIENEDLIDTICGQVESTPIEVEKRCTSNHCAQEKLLAVQMISSPIFTTKCVYEN</sequence>
<comment type="caution">
    <text evidence="1">The sequence shown here is derived from an EMBL/GenBank/DDBJ whole genome shotgun (WGS) entry which is preliminary data.</text>
</comment>
<gene>
    <name evidence="1" type="ORF">CYY_007886</name>
</gene>
<organism evidence="1 2">
    <name type="scientific">Polysphondylium violaceum</name>
    <dbReference type="NCBI Taxonomy" id="133409"/>
    <lineage>
        <taxon>Eukaryota</taxon>
        <taxon>Amoebozoa</taxon>
        <taxon>Evosea</taxon>
        <taxon>Eumycetozoa</taxon>
        <taxon>Dictyostelia</taxon>
        <taxon>Dictyosteliales</taxon>
        <taxon>Dictyosteliaceae</taxon>
        <taxon>Polysphondylium</taxon>
    </lineage>
</organism>
<name>A0A8J4PMS6_9MYCE</name>
<dbReference type="EMBL" id="AJWJ01000445">
    <property type="protein sequence ID" value="KAF2070795.1"/>
    <property type="molecule type" value="Genomic_DNA"/>
</dbReference>
<keyword evidence="2" id="KW-1185">Reference proteome</keyword>
<reference evidence="1" key="1">
    <citation type="submission" date="2020-01" db="EMBL/GenBank/DDBJ databases">
        <title>Development of genomics and gene disruption for Polysphondylium violaceum indicates a role for the polyketide synthase stlB in stalk morphogenesis.</title>
        <authorList>
            <person name="Narita B."/>
            <person name="Kawabe Y."/>
            <person name="Kin K."/>
            <person name="Saito T."/>
            <person name="Gibbs R."/>
            <person name="Kuspa A."/>
            <person name="Muzny D."/>
            <person name="Queller D."/>
            <person name="Richards S."/>
            <person name="Strassman J."/>
            <person name="Sucgang R."/>
            <person name="Worley K."/>
            <person name="Schaap P."/>
        </authorList>
    </citation>
    <scope>NUCLEOTIDE SEQUENCE</scope>
    <source>
        <strain evidence="1">QSvi11</strain>
    </source>
</reference>
<protein>
    <submittedName>
        <fullName evidence="1">Uncharacterized protein</fullName>
    </submittedName>
</protein>
<dbReference type="AlphaFoldDB" id="A0A8J4PMS6"/>
<proteinExistence type="predicted"/>
<evidence type="ECO:0000313" key="2">
    <source>
        <dbReference type="Proteomes" id="UP000695562"/>
    </source>
</evidence>
<evidence type="ECO:0000313" key="1">
    <source>
        <dbReference type="EMBL" id="KAF2070795.1"/>
    </source>
</evidence>
<dbReference type="Proteomes" id="UP000695562">
    <property type="component" value="Unassembled WGS sequence"/>
</dbReference>